<dbReference type="Proteomes" id="UP000070444">
    <property type="component" value="Unassembled WGS sequence"/>
</dbReference>
<dbReference type="AlphaFoldDB" id="A0A137P455"/>
<organism evidence="1 2">
    <name type="scientific">Conidiobolus coronatus (strain ATCC 28846 / CBS 209.66 / NRRL 28638)</name>
    <name type="common">Delacroixia coronata</name>
    <dbReference type="NCBI Taxonomy" id="796925"/>
    <lineage>
        <taxon>Eukaryota</taxon>
        <taxon>Fungi</taxon>
        <taxon>Fungi incertae sedis</taxon>
        <taxon>Zoopagomycota</taxon>
        <taxon>Entomophthoromycotina</taxon>
        <taxon>Entomophthoromycetes</taxon>
        <taxon>Entomophthorales</taxon>
        <taxon>Ancylistaceae</taxon>
        <taxon>Conidiobolus</taxon>
    </lineage>
</organism>
<dbReference type="EMBL" id="KQ964522">
    <property type="protein sequence ID" value="KXN69808.1"/>
    <property type="molecule type" value="Genomic_DNA"/>
</dbReference>
<sequence>MKFTALFAAVTSAVPLLAPSNPYSYYRANDVDIRIRADANIALNVGRYCNRGAYGGYDAYRCTRSINGLLDLRLSINLDLGLVFYIIF</sequence>
<name>A0A137P455_CONC2</name>
<reference evidence="1 2" key="1">
    <citation type="journal article" date="2015" name="Genome Biol. Evol.">
        <title>Phylogenomic analyses indicate that early fungi evolved digesting cell walls of algal ancestors of land plants.</title>
        <authorList>
            <person name="Chang Y."/>
            <person name="Wang S."/>
            <person name="Sekimoto S."/>
            <person name="Aerts A.L."/>
            <person name="Choi C."/>
            <person name="Clum A."/>
            <person name="LaButti K.M."/>
            <person name="Lindquist E.A."/>
            <person name="Yee Ngan C."/>
            <person name="Ohm R.A."/>
            <person name="Salamov A.A."/>
            <person name="Grigoriev I.V."/>
            <person name="Spatafora J.W."/>
            <person name="Berbee M.L."/>
        </authorList>
    </citation>
    <scope>NUCLEOTIDE SEQUENCE [LARGE SCALE GENOMIC DNA]</scope>
    <source>
        <strain evidence="1 2">NRRL 28638</strain>
    </source>
</reference>
<keyword evidence="2" id="KW-1185">Reference proteome</keyword>
<protein>
    <submittedName>
        <fullName evidence="1">Uncharacterized protein</fullName>
    </submittedName>
</protein>
<proteinExistence type="predicted"/>
<evidence type="ECO:0000313" key="1">
    <source>
        <dbReference type="EMBL" id="KXN69808.1"/>
    </source>
</evidence>
<accession>A0A137P455</accession>
<gene>
    <name evidence="1" type="ORF">CONCODRAFT_7697</name>
</gene>
<evidence type="ECO:0000313" key="2">
    <source>
        <dbReference type="Proteomes" id="UP000070444"/>
    </source>
</evidence>